<evidence type="ECO:0000313" key="1">
    <source>
        <dbReference type="EMBL" id="HJG88054.1"/>
    </source>
</evidence>
<organism evidence="1 2">
    <name type="scientific">Barnesiella viscericola</name>
    <dbReference type="NCBI Taxonomy" id="397865"/>
    <lineage>
        <taxon>Bacteria</taxon>
        <taxon>Pseudomonadati</taxon>
        <taxon>Bacteroidota</taxon>
        <taxon>Bacteroidia</taxon>
        <taxon>Bacteroidales</taxon>
        <taxon>Barnesiellaceae</taxon>
        <taxon>Barnesiella</taxon>
    </lineage>
</organism>
<protein>
    <submittedName>
        <fullName evidence="1">DUF4374 domain-containing protein</fullName>
    </submittedName>
</protein>
<accession>A0A921MQ79</accession>
<evidence type="ECO:0000313" key="2">
    <source>
        <dbReference type="Proteomes" id="UP000757103"/>
    </source>
</evidence>
<dbReference type="EMBL" id="DYUD01000007">
    <property type="protein sequence ID" value="HJG88054.1"/>
    <property type="molecule type" value="Genomic_DNA"/>
</dbReference>
<dbReference type="AlphaFoldDB" id="A0A921MQ79"/>
<comment type="caution">
    <text evidence="1">The sequence shown here is derived from an EMBL/GenBank/DDBJ whole genome shotgun (WGS) entry which is preliminary data.</text>
</comment>
<sequence length="491" mass="53998">MKKNLFLPTCTTLLATGLLLVSCQEEGPATPTEVSNLTEVSKGNYVIAATVGTGNNETNVLLTADRLDDPNYKVTPTVQGTQNDGATYWVFYNQRSLFALNYNQGEAGQTASYSLNPALEMTKDPRTYKLSRFTTYGFYNDYIMTTSSGSGTIDAQSYTYTDKSGQSLTETYYPRHFLPAYIDARNQTAKDGTGAGDIRLRAENFLGNGEYVTLAGLEQVGNYLYSAAVPMGLSQWGYIQTVDGREHGYVREGYEDLVKTESGGSGSGSYKANELQWTQYPDECWVAIFKDETLTEHKVIKSDRISYACGRNRSQYYQMVWQADDGYLYVFSPSYAKTMSDARQQTRLPAGVVRIDTRASWEALDFDPSYYQALKNPDGSEAAFLRSWYTSGNYFLLLAYDAQGFKGTANRLLIFDTQGDGTLREVSGLPSGISALSNTPYIDDEGHAYVVVSTSTGYPTVYKIDPATATATKGLTIIATSVAGVGKLQAN</sequence>
<gene>
    <name evidence="1" type="ORF">K8U91_01065</name>
</gene>
<name>A0A921MQ79_9BACT</name>
<dbReference type="InterPro" id="IPR025401">
    <property type="entry name" value="DUF4374"/>
</dbReference>
<reference evidence="1" key="2">
    <citation type="submission" date="2021-09" db="EMBL/GenBank/DDBJ databases">
        <authorList>
            <person name="Gilroy R."/>
        </authorList>
    </citation>
    <scope>NUCLEOTIDE SEQUENCE</scope>
    <source>
        <strain evidence="1">CHK121-7720</strain>
    </source>
</reference>
<dbReference type="RefSeq" id="WP_273305157.1">
    <property type="nucleotide sequence ID" value="NZ_DYUD01000007.1"/>
</dbReference>
<dbReference type="PROSITE" id="PS51257">
    <property type="entry name" value="PROKAR_LIPOPROTEIN"/>
    <property type="match status" value="1"/>
</dbReference>
<reference evidence="1" key="1">
    <citation type="journal article" date="2021" name="PeerJ">
        <title>Extensive microbial diversity within the chicken gut microbiome revealed by metagenomics and culture.</title>
        <authorList>
            <person name="Gilroy R."/>
            <person name="Ravi A."/>
            <person name="Getino M."/>
            <person name="Pursley I."/>
            <person name="Horton D.L."/>
            <person name="Alikhan N.F."/>
            <person name="Baker D."/>
            <person name="Gharbi K."/>
            <person name="Hall N."/>
            <person name="Watson M."/>
            <person name="Adriaenssens E.M."/>
            <person name="Foster-Nyarko E."/>
            <person name="Jarju S."/>
            <person name="Secka A."/>
            <person name="Antonio M."/>
            <person name="Oren A."/>
            <person name="Chaudhuri R.R."/>
            <person name="La Ragione R."/>
            <person name="Hildebrand F."/>
            <person name="Pallen M.J."/>
        </authorList>
    </citation>
    <scope>NUCLEOTIDE SEQUENCE</scope>
    <source>
        <strain evidence="1">CHK121-7720</strain>
    </source>
</reference>
<proteinExistence type="predicted"/>
<dbReference type="Proteomes" id="UP000757103">
    <property type="component" value="Unassembled WGS sequence"/>
</dbReference>
<dbReference type="Pfam" id="PF14298">
    <property type="entry name" value="DUF4374"/>
    <property type="match status" value="1"/>
</dbReference>